<gene>
    <name evidence="1" type="ORF">BGC07_12140</name>
</gene>
<proteinExistence type="predicted"/>
<evidence type="ECO:0000313" key="1">
    <source>
        <dbReference type="EMBL" id="ODN43532.1"/>
    </source>
</evidence>
<comment type="caution">
    <text evidence="1">The sequence shown here is derived from an EMBL/GenBank/DDBJ whole genome shotgun (WGS) entry which is preliminary data.</text>
</comment>
<dbReference type="Proteomes" id="UP000094329">
    <property type="component" value="Unassembled WGS sequence"/>
</dbReference>
<accession>A0ABX3A3U6</accession>
<organism evidence="1 2">
    <name type="scientific">Piscirickettsia litoralis</name>
    <dbReference type="NCBI Taxonomy" id="1891921"/>
    <lineage>
        <taxon>Bacteria</taxon>
        <taxon>Pseudomonadati</taxon>
        <taxon>Pseudomonadota</taxon>
        <taxon>Gammaproteobacteria</taxon>
        <taxon>Thiotrichales</taxon>
        <taxon>Piscirickettsiaceae</taxon>
        <taxon>Piscirickettsia</taxon>
    </lineage>
</organism>
<dbReference type="RefSeq" id="WP_069313329.1">
    <property type="nucleotide sequence ID" value="NZ_MDTU01000001.1"/>
</dbReference>
<evidence type="ECO:0000313" key="2">
    <source>
        <dbReference type="Proteomes" id="UP000094329"/>
    </source>
</evidence>
<reference evidence="1 2" key="1">
    <citation type="submission" date="2016-08" db="EMBL/GenBank/DDBJ databases">
        <title>Draft genome sequence of Candidatus Piscirickettsia litoralis, from seawater.</title>
        <authorList>
            <person name="Wan X."/>
            <person name="Lee A.J."/>
            <person name="Hou S."/>
            <person name="Donachie S.P."/>
        </authorList>
    </citation>
    <scope>NUCLEOTIDE SEQUENCE [LARGE SCALE GENOMIC DNA]</scope>
    <source>
        <strain evidence="1 2">Y2</strain>
    </source>
</reference>
<name>A0ABX3A3U6_9GAMM</name>
<dbReference type="EMBL" id="MDTU01000001">
    <property type="protein sequence ID" value="ODN43532.1"/>
    <property type="molecule type" value="Genomic_DNA"/>
</dbReference>
<keyword evidence="2" id="KW-1185">Reference proteome</keyword>
<protein>
    <submittedName>
        <fullName evidence="1">Uncharacterized protein</fullName>
    </submittedName>
</protein>
<sequence length="90" mass="10833">MNQLHGWIDRCIHQVHRDHHFEPHKTYHLTYNGADYQLEDYQNLKFYFSRHDDHESEVEVFEGFIDKDPLYLEKIAQALTTSGEHQLPHA</sequence>